<dbReference type="PROSITE" id="PS50294">
    <property type="entry name" value="WD_REPEATS_REGION"/>
    <property type="match status" value="1"/>
</dbReference>
<dbReference type="InterPro" id="IPR001680">
    <property type="entry name" value="WD40_rpt"/>
</dbReference>
<feature type="repeat" description="WD" evidence="1">
    <location>
        <begin position="22"/>
        <end position="47"/>
    </location>
</feature>
<dbReference type="Pfam" id="PF00400">
    <property type="entry name" value="WD40"/>
    <property type="match status" value="2"/>
</dbReference>
<dbReference type="SUPFAM" id="SSF50998">
    <property type="entry name" value="Quinoprotein alcohol dehydrogenase-like"/>
    <property type="match status" value="1"/>
</dbReference>
<dbReference type="GO" id="GO:0006351">
    <property type="term" value="P:DNA-templated transcription"/>
    <property type="evidence" value="ECO:0007669"/>
    <property type="project" value="InterPro"/>
</dbReference>
<dbReference type="GO" id="GO:0000417">
    <property type="term" value="C:HIR complex"/>
    <property type="evidence" value="ECO:0007669"/>
    <property type="project" value="TreeGrafter"/>
</dbReference>
<dbReference type="InterPro" id="IPR011047">
    <property type="entry name" value="Quinoprotein_ADH-like_sf"/>
</dbReference>
<dbReference type="GO" id="GO:0000785">
    <property type="term" value="C:chromatin"/>
    <property type="evidence" value="ECO:0007669"/>
    <property type="project" value="TreeGrafter"/>
</dbReference>
<organism evidence="2 3">
    <name type="scientific">Teladorsagia circumcincta</name>
    <name type="common">Brown stomach worm</name>
    <name type="synonym">Ostertagia circumcincta</name>
    <dbReference type="NCBI Taxonomy" id="45464"/>
    <lineage>
        <taxon>Eukaryota</taxon>
        <taxon>Metazoa</taxon>
        <taxon>Ecdysozoa</taxon>
        <taxon>Nematoda</taxon>
        <taxon>Chromadorea</taxon>
        <taxon>Rhabditida</taxon>
        <taxon>Rhabditina</taxon>
        <taxon>Rhabditomorpha</taxon>
        <taxon>Strongyloidea</taxon>
        <taxon>Trichostrongylidae</taxon>
        <taxon>Teladorsagia</taxon>
    </lineage>
</organism>
<dbReference type="Gene3D" id="2.130.10.10">
    <property type="entry name" value="YVTN repeat-like/Quinoprotein amine dehydrogenase"/>
    <property type="match status" value="1"/>
</dbReference>
<feature type="non-terminal residue" evidence="2">
    <location>
        <position position="1"/>
    </location>
</feature>
<sequence length="88" mass="9724">WSCAVGWFDWKQVGGKCGEVQVLSVEWSSDRRYLASASMDNTVVVWNAKKLPERIVVLDTSRGGHNGPVKGLSWDPIGKYLATQSADK</sequence>
<accession>A0A2G9TA61</accession>
<feature type="repeat" description="WD" evidence="1">
    <location>
        <begin position="62"/>
        <end position="88"/>
    </location>
</feature>
<dbReference type="GO" id="GO:0006338">
    <property type="term" value="P:chromatin remodeling"/>
    <property type="evidence" value="ECO:0007669"/>
    <property type="project" value="TreeGrafter"/>
</dbReference>
<dbReference type="SMART" id="SM00320">
    <property type="entry name" value="WD40"/>
    <property type="match status" value="2"/>
</dbReference>
<gene>
    <name evidence="2" type="ORF">TELCIR_23764</name>
</gene>
<dbReference type="PANTHER" id="PTHR13831">
    <property type="entry name" value="MEMBER OF THE HIR1 FAMILY OF WD-REPEAT PROTEINS"/>
    <property type="match status" value="1"/>
</dbReference>
<protein>
    <submittedName>
        <fullName evidence="2">WD domain, G-beta repeat protein</fullName>
    </submittedName>
</protein>
<dbReference type="InterPro" id="IPR015943">
    <property type="entry name" value="WD40/YVTN_repeat-like_dom_sf"/>
</dbReference>
<evidence type="ECO:0000313" key="2">
    <source>
        <dbReference type="EMBL" id="PIO54861.1"/>
    </source>
</evidence>
<dbReference type="PROSITE" id="PS50082">
    <property type="entry name" value="WD_REPEATS_2"/>
    <property type="match status" value="2"/>
</dbReference>
<dbReference type="InterPro" id="IPR031120">
    <property type="entry name" value="HIR1-like"/>
</dbReference>
<dbReference type="GO" id="GO:0005634">
    <property type="term" value="C:nucleus"/>
    <property type="evidence" value="ECO:0007669"/>
    <property type="project" value="InterPro"/>
</dbReference>
<reference evidence="2 3" key="1">
    <citation type="submission" date="2015-09" db="EMBL/GenBank/DDBJ databases">
        <title>Draft genome of the parasitic nematode Teladorsagia circumcincta isolate WARC Sus (inbred).</title>
        <authorList>
            <person name="Mitreva M."/>
        </authorList>
    </citation>
    <scope>NUCLEOTIDE SEQUENCE [LARGE SCALE GENOMIC DNA]</scope>
    <source>
        <strain evidence="2 3">S</strain>
    </source>
</reference>
<dbReference type="EMBL" id="KZ391670">
    <property type="protein sequence ID" value="PIO54861.1"/>
    <property type="molecule type" value="Genomic_DNA"/>
</dbReference>
<evidence type="ECO:0000313" key="3">
    <source>
        <dbReference type="Proteomes" id="UP000230423"/>
    </source>
</evidence>
<dbReference type="PANTHER" id="PTHR13831:SF0">
    <property type="entry name" value="PROTEIN HIRA"/>
    <property type="match status" value="1"/>
</dbReference>
<keyword evidence="3" id="KW-1185">Reference proteome</keyword>
<dbReference type="OrthoDB" id="1741719at2759"/>
<dbReference type="AlphaFoldDB" id="A0A2G9TA61"/>
<name>A0A2G9TA61_TELCI</name>
<proteinExistence type="predicted"/>
<dbReference type="Proteomes" id="UP000230423">
    <property type="component" value="Unassembled WGS sequence"/>
</dbReference>
<evidence type="ECO:0000256" key="1">
    <source>
        <dbReference type="PROSITE-ProRule" id="PRU00221"/>
    </source>
</evidence>
<dbReference type="GO" id="GO:0031491">
    <property type="term" value="F:nucleosome binding"/>
    <property type="evidence" value="ECO:0007669"/>
    <property type="project" value="TreeGrafter"/>
</dbReference>
<feature type="non-terminal residue" evidence="2">
    <location>
        <position position="88"/>
    </location>
</feature>
<keyword evidence="1" id="KW-0853">WD repeat</keyword>